<organism evidence="5 6">
    <name type="scientific">Candidatus Rhodoblastus alkanivorans</name>
    <dbReference type="NCBI Taxonomy" id="2954117"/>
    <lineage>
        <taxon>Bacteria</taxon>
        <taxon>Pseudomonadati</taxon>
        <taxon>Pseudomonadota</taxon>
        <taxon>Alphaproteobacteria</taxon>
        <taxon>Hyphomicrobiales</taxon>
        <taxon>Rhodoblastaceae</taxon>
        <taxon>Rhodoblastus</taxon>
    </lineage>
</organism>
<evidence type="ECO:0000256" key="2">
    <source>
        <dbReference type="PROSITE-ProRule" id="PRU00110"/>
    </source>
</evidence>
<feature type="modified residue" description="Phosphohistidine" evidence="2">
    <location>
        <position position="73"/>
    </location>
</feature>
<feature type="domain" description="HPt" evidence="4">
    <location>
        <begin position="33"/>
        <end position="127"/>
    </location>
</feature>
<dbReference type="EMBL" id="JAIVFP010000001">
    <property type="protein sequence ID" value="MCI4683336.1"/>
    <property type="molecule type" value="Genomic_DNA"/>
</dbReference>
<feature type="compositionally biased region" description="Basic and acidic residues" evidence="3">
    <location>
        <begin position="1"/>
        <end position="10"/>
    </location>
</feature>
<dbReference type="Pfam" id="PF01627">
    <property type="entry name" value="Hpt"/>
    <property type="match status" value="1"/>
</dbReference>
<reference evidence="5" key="1">
    <citation type="journal article" date="2022" name="ISME J.">
        <title>Identification of active gaseous-alkane degraders at natural gas seeps.</title>
        <authorList>
            <person name="Farhan Ul Haque M."/>
            <person name="Hernandez M."/>
            <person name="Crombie A.T."/>
            <person name="Murrell J.C."/>
        </authorList>
    </citation>
    <scope>NUCLEOTIDE SEQUENCE</scope>
    <source>
        <strain evidence="5">PC2</strain>
    </source>
</reference>
<evidence type="ECO:0000313" key="6">
    <source>
        <dbReference type="Proteomes" id="UP001139104"/>
    </source>
</evidence>
<dbReference type="RefSeq" id="WP_243067296.1">
    <property type="nucleotide sequence ID" value="NZ_JAIVFK010000041.1"/>
</dbReference>
<protein>
    <submittedName>
        <fullName evidence="5">Hpt domain-containing protein</fullName>
    </submittedName>
</protein>
<dbReference type="InterPro" id="IPR036641">
    <property type="entry name" value="HPT_dom_sf"/>
</dbReference>
<keyword evidence="6" id="KW-1185">Reference proteome</keyword>
<sequence length="127" mass="13258">MGVAAHRESDNLNPSAAPGPFDSPIDLVHLARQTMGDRELEKEALALFDRQAEQISEKLRFAASGPAAADLAHKLKGSARAIGAVAVAAAADHYEHAARAGALKQADADHLVVATAAARAFLRELDA</sequence>
<proteinExistence type="predicted"/>
<evidence type="ECO:0000259" key="4">
    <source>
        <dbReference type="PROSITE" id="PS50894"/>
    </source>
</evidence>
<dbReference type="PROSITE" id="PS50894">
    <property type="entry name" value="HPT"/>
    <property type="match status" value="1"/>
</dbReference>
<evidence type="ECO:0000256" key="1">
    <source>
        <dbReference type="ARBA" id="ARBA00023012"/>
    </source>
</evidence>
<gene>
    <name evidence="5" type="ORF">K2U94_11240</name>
</gene>
<keyword evidence="1" id="KW-0902">Two-component regulatory system</keyword>
<feature type="region of interest" description="Disordered" evidence="3">
    <location>
        <begin position="1"/>
        <end position="23"/>
    </location>
</feature>
<dbReference type="Proteomes" id="UP001139104">
    <property type="component" value="Unassembled WGS sequence"/>
</dbReference>
<dbReference type="Gene3D" id="1.20.120.160">
    <property type="entry name" value="HPT domain"/>
    <property type="match status" value="1"/>
</dbReference>
<name>A0ABS9Z6U4_9HYPH</name>
<dbReference type="InterPro" id="IPR008207">
    <property type="entry name" value="Sig_transdc_His_kin_Hpt_dom"/>
</dbReference>
<keyword evidence="2" id="KW-0597">Phosphoprotein</keyword>
<evidence type="ECO:0000313" key="5">
    <source>
        <dbReference type="EMBL" id="MCI4683336.1"/>
    </source>
</evidence>
<comment type="caution">
    <text evidence="5">The sequence shown here is derived from an EMBL/GenBank/DDBJ whole genome shotgun (WGS) entry which is preliminary data.</text>
</comment>
<dbReference type="SUPFAM" id="SSF47226">
    <property type="entry name" value="Histidine-containing phosphotransfer domain, HPT domain"/>
    <property type="match status" value="1"/>
</dbReference>
<evidence type="ECO:0000256" key="3">
    <source>
        <dbReference type="SAM" id="MobiDB-lite"/>
    </source>
</evidence>
<accession>A0ABS9Z6U4</accession>